<evidence type="ECO:0000256" key="3">
    <source>
        <dbReference type="ARBA" id="ARBA00005712"/>
    </source>
</evidence>
<evidence type="ECO:0000256" key="12">
    <source>
        <dbReference type="ARBA" id="ARBA00023310"/>
    </source>
</evidence>
<evidence type="ECO:0000256" key="16">
    <source>
        <dbReference type="RuleBase" id="RU003656"/>
    </source>
</evidence>
<dbReference type="Pfam" id="PF00401">
    <property type="entry name" value="ATP-synt_DE"/>
    <property type="match status" value="1"/>
</dbReference>
<keyword evidence="20" id="KW-1185">Reference proteome</keyword>
<protein>
    <recommendedName>
        <fullName evidence="5 15">ATP synthase epsilon chain</fullName>
    </recommendedName>
    <alternativeName>
        <fullName evidence="14 15">ATP synthase F1 sector epsilon subunit</fullName>
    </alternativeName>
    <alternativeName>
        <fullName evidence="13 15">F-ATPase epsilon subunit</fullName>
    </alternativeName>
</protein>
<comment type="similarity">
    <text evidence="3 15 16">Belongs to the ATPase epsilon chain family.</text>
</comment>
<dbReference type="GO" id="GO:0005524">
    <property type="term" value="F:ATP binding"/>
    <property type="evidence" value="ECO:0007669"/>
    <property type="project" value="UniProtKB-UniRule"/>
</dbReference>
<comment type="caution">
    <text evidence="19">The sequence shown here is derived from an EMBL/GenBank/DDBJ whole genome shotgun (WGS) entry which is preliminary data.</text>
</comment>
<keyword evidence="8 15" id="KW-0375">Hydrogen ion transport</keyword>
<keyword evidence="6 15" id="KW-0813">Transport</keyword>
<dbReference type="Proteomes" id="UP000305674">
    <property type="component" value="Unassembled WGS sequence"/>
</dbReference>
<comment type="function">
    <text evidence="1 15">Produces ATP from ADP in the presence of a proton gradient across the membrane.</text>
</comment>
<dbReference type="PANTHER" id="PTHR13822:SF10">
    <property type="entry name" value="ATP SYNTHASE EPSILON CHAIN, CHLOROPLASTIC"/>
    <property type="match status" value="1"/>
</dbReference>
<keyword evidence="11 15" id="KW-0139">CF(1)</keyword>
<dbReference type="CDD" id="cd12152">
    <property type="entry name" value="F1-ATPase_delta"/>
    <property type="match status" value="1"/>
</dbReference>
<evidence type="ECO:0000256" key="5">
    <source>
        <dbReference type="ARBA" id="ARBA00014480"/>
    </source>
</evidence>
<feature type="domain" description="ATP synthase epsilon subunit C-terminal" evidence="17">
    <location>
        <begin position="89"/>
        <end position="134"/>
    </location>
</feature>
<dbReference type="HAMAP" id="MF_00530">
    <property type="entry name" value="ATP_synth_epsil_bac"/>
    <property type="match status" value="1"/>
</dbReference>
<evidence type="ECO:0000256" key="1">
    <source>
        <dbReference type="ARBA" id="ARBA00003543"/>
    </source>
</evidence>
<dbReference type="FunFam" id="2.60.15.10:FF:000001">
    <property type="entry name" value="ATP synthase epsilon chain"/>
    <property type="match status" value="1"/>
</dbReference>
<evidence type="ECO:0000256" key="7">
    <source>
        <dbReference type="ARBA" id="ARBA00022475"/>
    </source>
</evidence>
<organism evidence="19 20">
    <name type="scientific">Ferrimonas sediminicola</name>
    <dbReference type="NCBI Taxonomy" id="2569538"/>
    <lineage>
        <taxon>Bacteria</taxon>
        <taxon>Pseudomonadati</taxon>
        <taxon>Pseudomonadota</taxon>
        <taxon>Gammaproteobacteria</taxon>
        <taxon>Alteromonadales</taxon>
        <taxon>Ferrimonadaceae</taxon>
        <taxon>Ferrimonas</taxon>
    </lineage>
</organism>
<keyword evidence="10 15" id="KW-0472">Membrane</keyword>
<evidence type="ECO:0000259" key="18">
    <source>
        <dbReference type="Pfam" id="PF02823"/>
    </source>
</evidence>
<dbReference type="Gene3D" id="1.20.5.440">
    <property type="entry name" value="ATP synthase delta/epsilon subunit, C-terminal domain"/>
    <property type="match status" value="1"/>
</dbReference>
<dbReference type="SUPFAM" id="SSF51344">
    <property type="entry name" value="Epsilon subunit of F1F0-ATP synthase N-terminal domain"/>
    <property type="match status" value="1"/>
</dbReference>
<dbReference type="Gene3D" id="2.60.15.10">
    <property type="entry name" value="F0F1 ATP synthase delta/epsilon subunit, N-terminal"/>
    <property type="match status" value="1"/>
</dbReference>
<evidence type="ECO:0000259" key="17">
    <source>
        <dbReference type="Pfam" id="PF00401"/>
    </source>
</evidence>
<evidence type="ECO:0000256" key="9">
    <source>
        <dbReference type="ARBA" id="ARBA00023065"/>
    </source>
</evidence>
<evidence type="ECO:0000256" key="13">
    <source>
        <dbReference type="ARBA" id="ARBA00030215"/>
    </source>
</evidence>
<proteinExistence type="inferred from homology"/>
<feature type="domain" description="ATP synthase F1 complex delta/epsilon subunit N-terminal" evidence="18">
    <location>
        <begin position="6"/>
        <end position="85"/>
    </location>
</feature>
<keyword evidence="7 15" id="KW-1003">Cell membrane</keyword>
<reference evidence="19 20" key="1">
    <citation type="submission" date="2019-04" db="EMBL/GenBank/DDBJ databases">
        <authorList>
            <person name="Hwang J.C."/>
        </authorList>
    </citation>
    <scope>NUCLEOTIDE SEQUENCE [LARGE SCALE GENOMIC DNA]</scope>
    <source>
        <strain evidence="19 20">IMCC35001</strain>
    </source>
</reference>
<evidence type="ECO:0000313" key="19">
    <source>
        <dbReference type="EMBL" id="TKB47008.1"/>
    </source>
</evidence>
<evidence type="ECO:0000256" key="14">
    <source>
        <dbReference type="ARBA" id="ARBA00031795"/>
    </source>
</evidence>
<dbReference type="InterPro" id="IPR020547">
    <property type="entry name" value="ATP_synth_F1_esu_C"/>
</dbReference>
<dbReference type="FunFam" id="1.20.5.440:FF:000001">
    <property type="entry name" value="ATP synthase epsilon chain"/>
    <property type="match status" value="1"/>
</dbReference>
<evidence type="ECO:0000256" key="8">
    <source>
        <dbReference type="ARBA" id="ARBA00022781"/>
    </source>
</evidence>
<accession>A0A4U1B9H1</accession>
<sequence>MAAMTLHLDVVSAEESIFSGRVQYLQVTGVEGELGIMHGHTPLLTAIKPGMVRIRKQDDSEEVIYLSGGILEVQPDNVSVLADVAIRAEDIDVEAAEAAKRSAEEHMAKASADLDYEAAVIELAKAMAQLRVVETIRKSLGK</sequence>
<dbReference type="NCBIfam" id="NF001847">
    <property type="entry name" value="PRK00571.1-4"/>
    <property type="match status" value="1"/>
</dbReference>
<gene>
    <name evidence="15 19" type="primary">atpC</name>
    <name evidence="19" type="ORF">FCL40_16710</name>
</gene>
<evidence type="ECO:0000256" key="4">
    <source>
        <dbReference type="ARBA" id="ARBA00011648"/>
    </source>
</evidence>
<dbReference type="InterPro" id="IPR020546">
    <property type="entry name" value="ATP_synth_F1_dsu/esu_N"/>
</dbReference>
<dbReference type="InterPro" id="IPR036771">
    <property type="entry name" value="ATPsynth_dsu/esu_N"/>
</dbReference>
<dbReference type="NCBIfam" id="TIGR01216">
    <property type="entry name" value="ATP_synt_epsi"/>
    <property type="match status" value="1"/>
</dbReference>
<dbReference type="GO" id="GO:0045259">
    <property type="term" value="C:proton-transporting ATP synthase complex"/>
    <property type="evidence" value="ECO:0007669"/>
    <property type="project" value="UniProtKB-KW"/>
</dbReference>
<name>A0A4U1B9H1_9GAMM</name>
<dbReference type="GO" id="GO:0005886">
    <property type="term" value="C:plasma membrane"/>
    <property type="evidence" value="ECO:0007669"/>
    <property type="project" value="UniProtKB-SubCell"/>
</dbReference>
<dbReference type="Pfam" id="PF02823">
    <property type="entry name" value="ATP-synt_DE_N"/>
    <property type="match status" value="1"/>
</dbReference>
<evidence type="ECO:0000256" key="2">
    <source>
        <dbReference type="ARBA" id="ARBA00004202"/>
    </source>
</evidence>
<evidence type="ECO:0000256" key="11">
    <source>
        <dbReference type="ARBA" id="ARBA00023196"/>
    </source>
</evidence>
<dbReference type="InterPro" id="IPR036794">
    <property type="entry name" value="ATP_F1_dsu/esu_C_sf"/>
</dbReference>
<evidence type="ECO:0000256" key="10">
    <source>
        <dbReference type="ARBA" id="ARBA00023136"/>
    </source>
</evidence>
<evidence type="ECO:0000256" key="15">
    <source>
        <dbReference type="HAMAP-Rule" id="MF_00530"/>
    </source>
</evidence>
<dbReference type="InterPro" id="IPR001469">
    <property type="entry name" value="ATP_synth_F1_dsu/esu"/>
</dbReference>
<evidence type="ECO:0000256" key="6">
    <source>
        <dbReference type="ARBA" id="ARBA00022448"/>
    </source>
</evidence>
<dbReference type="PANTHER" id="PTHR13822">
    <property type="entry name" value="ATP SYNTHASE DELTA/EPSILON CHAIN"/>
    <property type="match status" value="1"/>
</dbReference>
<dbReference type="SUPFAM" id="SSF46604">
    <property type="entry name" value="Epsilon subunit of F1F0-ATP synthase C-terminal domain"/>
    <property type="match status" value="1"/>
</dbReference>
<dbReference type="EMBL" id="SWCI01000016">
    <property type="protein sequence ID" value="TKB47008.1"/>
    <property type="molecule type" value="Genomic_DNA"/>
</dbReference>
<keyword evidence="12 15" id="KW-0066">ATP synthesis</keyword>
<dbReference type="RefSeq" id="WP_136854440.1">
    <property type="nucleotide sequence ID" value="NZ_SWCI01000016.1"/>
</dbReference>
<dbReference type="AlphaFoldDB" id="A0A4U1B9H1"/>
<dbReference type="GO" id="GO:0046933">
    <property type="term" value="F:proton-transporting ATP synthase activity, rotational mechanism"/>
    <property type="evidence" value="ECO:0007669"/>
    <property type="project" value="UniProtKB-UniRule"/>
</dbReference>
<comment type="subunit">
    <text evidence="4 15 16">F-type ATPases have 2 components, CF(1) - the catalytic core - and CF(0) - the membrane proton channel. CF(1) has five subunits: alpha(3), beta(3), gamma(1), delta(1), epsilon(1). CF(0) has three main subunits: a, b and c.</text>
</comment>
<keyword evidence="9 15" id="KW-0406">Ion transport</keyword>
<dbReference type="OrthoDB" id="9791445at2"/>
<comment type="subcellular location">
    <subcellularLocation>
        <location evidence="2 15">Cell membrane</location>
        <topology evidence="2 15">Peripheral membrane protein</topology>
    </subcellularLocation>
</comment>
<evidence type="ECO:0000313" key="20">
    <source>
        <dbReference type="Proteomes" id="UP000305674"/>
    </source>
</evidence>